<reference evidence="10" key="1">
    <citation type="submission" date="2018-05" db="EMBL/GenBank/DDBJ databases">
        <title>Draft genome sequence of Stemphylium lycopersici strain CIDEFI 213.</title>
        <authorList>
            <person name="Medina R."/>
            <person name="Franco M.E.E."/>
            <person name="Lucentini C.G."/>
            <person name="Saparrat M.C.N."/>
            <person name="Balatti P.A."/>
        </authorList>
    </citation>
    <scope>NUCLEOTIDE SEQUENCE [LARGE SCALE GENOMIC DNA]</scope>
    <source>
        <strain evidence="10">CIDEFI 213</strain>
    </source>
</reference>
<evidence type="ECO:0000313" key="10">
    <source>
        <dbReference type="Proteomes" id="UP000249619"/>
    </source>
</evidence>
<evidence type="ECO:0000256" key="2">
    <source>
        <dbReference type="ARBA" id="ARBA00022490"/>
    </source>
</evidence>
<dbReference type="Gene3D" id="3.40.50.720">
    <property type="entry name" value="NAD(P)-binding Rossmann-like Domain"/>
    <property type="match status" value="1"/>
</dbReference>
<dbReference type="OrthoDB" id="2735536at2759"/>
<keyword evidence="2" id="KW-0963">Cytoplasm</keyword>
<name>A0A364NCZ7_STELY</name>
<evidence type="ECO:0000256" key="6">
    <source>
        <dbReference type="ARBA" id="ARBA00053082"/>
    </source>
</evidence>
<proteinExistence type="inferred from homology"/>
<dbReference type="PROSITE" id="PS50177">
    <property type="entry name" value="NTF2_DOMAIN"/>
    <property type="match status" value="1"/>
</dbReference>
<dbReference type="GO" id="GO:0006606">
    <property type="term" value="P:protein import into nucleus"/>
    <property type="evidence" value="ECO:0007669"/>
    <property type="project" value="UniProtKB-ARBA"/>
</dbReference>
<dbReference type="Proteomes" id="UP000249619">
    <property type="component" value="Unassembled WGS sequence"/>
</dbReference>
<feature type="compositionally biased region" description="Polar residues" evidence="7">
    <location>
        <begin position="711"/>
        <end position="721"/>
    </location>
</feature>
<evidence type="ECO:0000256" key="1">
    <source>
        <dbReference type="ARBA" id="ARBA00004496"/>
    </source>
</evidence>
<dbReference type="SUPFAM" id="SSF51735">
    <property type="entry name" value="NAD(P)-binding Rossmann-fold domains"/>
    <property type="match status" value="1"/>
</dbReference>
<dbReference type="AlphaFoldDB" id="A0A364NCZ7"/>
<evidence type="ECO:0000256" key="5">
    <source>
        <dbReference type="ARBA" id="ARBA00026247"/>
    </source>
</evidence>
<dbReference type="GO" id="GO:0005635">
    <property type="term" value="C:nuclear envelope"/>
    <property type="evidence" value="ECO:0007669"/>
    <property type="project" value="UniProtKB-ARBA"/>
</dbReference>
<keyword evidence="10" id="KW-1185">Reference proteome</keyword>
<dbReference type="GO" id="GO:0016616">
    <property type="term" value="F:oxidoreductase activity, acting on the CH-OH group of donors, NAD or NADP as acceptor"/>
    <property type="evidence" value="ECO:0007669"/>
    <property type="project" value="TreeGrafter"/>
</dbReference>
<feature type="compositionally biased region" description="Basic and acidic residues" evidence="7">
    <location>
        <begin position="759"/>
        <end position="774"/>
    </location>
</feature>
<keyword evidence="3" id="KW-0560">Oxidoreductase</keyword>
<dbReference type="PANTHER" id="PTHR10366">
    <property type="entry name" value="NAD DEPENDENT EPIMERASE/DEHYDRATASE"/>
    <property type="match status" value="1"/>
</dbReference>
<organism evidence="9 10">
    <name type="scientific">Stemphylium lycopersici</name>
    <name type="common">Tomato gray leaf spot disease fungus</name>
    <name type="synonym">Thyrospora lycopersici</name>
    <dbReference type="NCBI Taxonomy" id="183478"/>
    <lineage>
        <taxon>Eukaryota</taxon>
        <taxon>Fungi</taxon>
        <taxon>Dikarya</taxon>
        <taxon>Ascomycota</taxon>
        <taxon>Pezizomycotina</taxon>
        <taxon>Dothideomycetes</taxon>
        <taxon>Pleosporomycetidae</taxon>
        <taxon>Pleosporales</taxon>
        <taxon>Pleosporineae</taxon>
        <taxon>Pleosporaceae</taxon>
        <taxon>Stemphylium</taxon>
    </lineage>
</organism>
<dbReference type="Pfam" id="PF01370">
    <property type="entry name" value="Epimerase"/>
    <property type="match status" value="1"/>
</dbReference>
<dbReference type="InterPro" id="IPR050425">
    <property type="entry name" value="NAD(P)_dehydrat-like"/>
</dbReference>
<comment type="similarity">
    <text evidence="4">Belongs to the NAD(P)-dependent epimerase/dehydratase family. Dihydroflavonol-4-reductase subfamily.</text>
</comment>
<dbReference type="InterPro" id="IPR018222">
    <property type="entry name" value="Nuclear_transport_factor_2_euk"/>
</dbReference>
<dbReference type="CDD" id="cd05227">
    <property type="entry name" value="AR_SDR_e"/>
    <property type="match status" value="1"/>
</dbReference>
<dbReference type="FunFam" id="3.40.50.720:FF:000191">
    <property type="entry name" value="Methylglyoxal reductase (NADPH-dependent)"/>
    <property type="match status" value="1"/>
</dbReference>
<dbReference type="Pfam" id="PF02136">
    <property type="entry name" value="NTF2"/>
    <property type="match status" value="1"/>
</dbReference>
<accession>A0A364NCZ7</accession>
<dbReference type="STRING" id="183478.A0A364NCZ7"/>
<feature type="compositionally biased region" description="Polar residues" evidence="7">
    <location>
        <begin position="545"/>
        <end position="556"/>
    </location>
</feature>
<gene>
    <name evidence="9" type="ORF">DDE83_001573</name>
</gene>
<dbReference type="Gene3D" id="3.10.450.50">
    <property type="match status" value="1"/>
</dbReference>
<dbReference type="InterPro" id="IPR036291">
    <property type="entry name" value="NAD(P)-bd_dom_sf"/>
</dbReference>
<feature type="region of interest" description="Disordered" evidence="7">
    <location>
        <begin position="668"/>
        <end position="699"/>
    </location>
</feature>
<feature type="domain" description="NTF2" evidence="8">
    <location>
        <begin position="357"/>
        <end position="453"/>
    </location>
</feature>
<evidence type="ECO:0000256" key="4">
    <source>
        <dbReference type="ARBA" id="ARBA00023445"/>
    </source>
</evidence>
<dbReference type="InterPro" id="IPR002075">
    <property type="entry name" value="NTF2_dom"/>
</dbReference>
<evidence type="ECO:0000259" key="8">
    <source>
        <dbReference type="PROSITE" id="PS50177"/>
    </source>
</evidence>
<dbReference type="InterPro" id="IPR001509">
    <property type="entry name" value="Epimerase_deHydtase"/>
</dbReference>
<evidence type="ECO:0000256" key="3">
    <source>
        <dbReference type="ARBA" id="ARBA00023002"/>
    </source>
</evidence>
<protein>
    <recommendedName>
        <fullName evidence="5">Nuclear transport factor 2</fullName>
    </recommendedName>
</protein>
<dbReference type="EMBL" id="QGDH01000015">
    <property type="protein sequence ID" value="RAR15136.1"/>
    <property type="molecule type" value="Genomic_DNA"/>
</dbReference>
<feature type="region of interest" description="Disordered" evidence="7">
    <location>
        <begin position="711"/>
        <end position="788"/>
    </location>
</feature>
<evidence type="ECO:0000313" key="9">
    <source>
        <dbReference type="EMBL" id="RAR15136.1"/>
    </source>
</evidence>
<dbReference type="FunFam" id="3.10.450.50:FF:000005">
    <property type="entry name" value="Nuclear transport factor 2"/>
    <property type="match status" value="1"/>
</dbReference>
<dbReference type="SUPFAM" id="SSF54427">
    <property type="entry name" value="NTF2-like"/>
    <property type="match status" value="1"/>
</dbReference>
<comment type="function">
    <text evidence="6">Facilitates protein transport into the nucleus. Could be part of a multicomponent system of cytosolic factors that assemble at the pore complex during nuclear import.</text>
</comment>
<dbReference type="CDD" id="cd00780">
    <property type="entry name" value="NTF2"/>
    <property type="match status" value="1"/>
</dbReference>
<dbReference type="PANTHER" id="PTHR10366:SF564">
    <property type="entry name" value="STEROL-4-ALPHA-CARBOXYLATE 3-DEHYDROGENASE, DECARBOXYLATING"/>
    <property type="match status" value="1"/>
</dbReference>
<dbReference type="InterPro" id="IPR032710">
    <property type="entry name" value="NTF2-like_dom_sf"/>
</dbReference>
<comment type="caution">
    <text evidence="9">The sequence shown here is derived from an EMBL/GenBank/DDBJ whole genome shotgun (WGS) entry which is preliminary data.</text>
</comment>
<evidence type="ECO:0000256" key="7">
    <source>
        <dbReference type="SAM" id="MobiDB-lite"/>
    </source>
</evidence>
<feature type="region of interest" description="Disordered" evidence="7">
    <location>
        <begin position="527"/>
        <end position="573"/>
    </location>
</feature>
<comment type="subcellular location">
    <subcellularLocation>
        <location evidence="1">Cytoplasm</location>
    </subcellularLocation>
</comment>
<feature type="compositionally biased region" description="Basic and acidic residues" evidence="7">
    <location>
        <begin position="730"/>
        <end position="740"/>
    </location>
</feature>
<dbReference type="GO" id="GO:0005737">
    <property type="term" value="C:cytoplasm"/>
    <property type="evidence" value="ECO:0007669"/>
    <property type="project" value="UniProtKB-SubCell"/>
</dbReference>
<sequence length="970" mass="107342">MTRVLLTGGSGFIAAHTLDILLDHGHSVVTTVRTQEKADKIKESYKSHVDKGQLSFAIVPDIAQPDAFEKAVVSDPPFEAVLHTASPFHFNVTDVQKDLIDPAVIGTTGILKSIKKSAPSVKQVVITSSFAAIVNGSKGFWPGHVYSEDDWNPITQDEAQENPMMGYRASKTFAENAAWEFVKNEKPNFSISTINPPMVFGPIVHALDSLENMNTSNQRILSAAQGKFKDEIPPSGVHLWVDVRDVAEAHVAALEKPEAYNKRFFVTAGYFSNKELCQIIKKNFPEFKDLPSDTTPGGDYPEGTPDKGLYKYSNERSIDVLGLKYKTFEQSIVDCPSSRSNDSSTPKTAKMSDFNAIAQQFVQFYYKTFDENRAGLSSLYKDASMLTFEAQGTQGSAAIVEKLQNLPFQQIQHRTDTIDAQPSADDGILVLVTGALLLGGEDKPMSFTQAFQLKAADGGWVALFCTAASSTLADRAQCCMSGRWEPDHERGSATGDRSAISNTDIMDQRTNIIDNDEVTRVMSMASSGKYSVKHKKPAVRGGASGPSNTKKTNSVPTARERRRAAAAASPNEVSKAKYYEANGLRVPLYDRDGAGKRKKHARLAKSLLNKTPGQLLDIVEQYAGAGKRQELQEKGSSKIRLANWIEEKETLALGRNPKSTLQITRAEQDGSLQVDDDSTPPHTPIFSAPSGKARAPSISASALSVEMNESYAPTQNNGIRNQSDHRKRRASYDEPHEQPLRKLRKQQKHSVAAKVSSKSTEHSIGDNPADKLDENFAPTLPQTSGQTKTYKETELDTYRKYAFMRDINMDPFDPGRCTMIVRGRGEDRVLTATSKSPTAGVYLFDTAVPHSTDVSLRKPPAPFLKEGRHGRRGDFVSDPDLRTGRGHQVDPSDGRMWDSFISARGIFYRDYPYYPKLARGVSIDDKTRKRWGEWQKWYYGFVEKYPGYAVAHLWPCGCEMVSDDCESEEE</sequence>